<dbReference type="STRING" id="190721.ACS15_4212"/>
<comment type="subcellular location">
    <subcellularLocation>
        <location evidence="1">Cell membrane</location>
        <topology evidence="1">Multi-pass membrane protein</topology>
    </subcellularLocation>
</comment>
<sequence>MNGVVILLLVAGGLLAVVALVQMLASRLTLPESTLLALAGIGIGGAYVGLQNTAPAFATTFFAPLIDPSWPAEAYLWLFLPPLLFQAALSVDVRSMAPDAAPILMLAIVAVVVATGVIGLAAAAVTPFGIVTCLLLGAMIATTDPSAVIAVFRDVGAPARLIRLVEGEALLNDAAAIAIMGVLLAMLTGHGTDATVSGGLRELAKAFGGGVLFGLIAGRIAAFLLPALRGIAQAEAAWTLALPYPLYLVAENVLDVSGVVSVVCAGLVIGALGRTRLTPRNWSHLQLIWEQIAALAGAVVFLLAAVRVPQLLHGVVWKDALWLAVVVVAALAARLAVLFGLLPVLAWFKLSAPVSHAYKLAIAWGGLRGAVTLVLALGVAENHAVHAADRHFVTILATGFVLVSVLFNGATLRWVMHQLGLDQLSPQEQALQRQALNMSTEEVEAIMRRIGGHFHFAAGAADQAAAAYRLEVAAGAAELNLEDALSERDQLTIGLVSLATRERELIPEYGNGLISIRNLDAMMRNTADMIDAARAEGRVGYKRASRRILAKSFGFRAAIWLHRLMHIDRPLANALADRYELLVCRQTVLERLRAYNRLSLQPVLGERMADLLDGVLIARIEAAEEGLAELREKFGDYSAALEKRLLLLFALHIGQSKIDTMLAETVISKEVYKQISGVIRRAWSAALPRPPLGVSLRTLRAQQADASQPPG</sequence>
<evidence type="ECO:0000256" key="1">
    <source>
        <dbReference type="ARBA" id="ARBA00004651"/>
    </source>
</evidence>
<name>A0A192A3H1_9RALS</name>
<evidence type="ECO:0000256" key="9">
    <source>
        <dbReference type="ARBA" id="ARBA00023201"/>
    </source>
</evidence>
<dbReference type="Proteomes" id="UP000078572">
    <property type="component" value="Chromosome 2"/>
</dbReference>
<protein>
    <submittedName>
        <fullName evidence="11">Sodium:proton exchanger</fullName>
    </submittedName>
</protein>
<reference evidence="12" key="1">
    <citation type="submission" date="2016-06" db="EMBL/GenBank/DDBJ databases">
        <authorList>
            <person name="Xu Y."/>
            <person name="Nagy A."/>
            <person name="Yan X."/>
            <person name="Kim S.W."/>
            <person name="Haley B."/>
            <person name="Liu N.T."/>
            <person name="Nou X."/>
        </authorList>
    </citation>
    <scope>NUCLEOTIDE SEQUENCE [LARGE SCALE GENOMIC DNA]</scope>
    <source>
        <strain evidence="12">ATCC 49129</strain>
    </source>
</reference>
<dbReference type="GO" id="GO:0051453">
    <property type="term" value="P:regulation of intracellular pH"/>
    <property type="evidence" value="ECO:0007669"/>
    <property type="project" value="TreeGrafter"/>
</dbReference>
<dbReference type="InterPro" id="IPR018422">
    <property type="entry name" value="Cation/H_exchanger_CPA1"/>
</dbReference>
<dbReference type="GO" id="GO:0015386">
    <property type="term" value="F:potassium:proton antiporter activity"/>
    <property type="evidence" value="ECO:0007669"/>
    <property type="project" value="TreeGrafter"/>
</dbReference>
<evidence type="ECO:0000313" key="12">
    <source>
        <dbReference type="Proteomes" id="UP000078572"/>
    </source>
</evidence>
<keyword evidence="7" id="KW-0406">Ion transport</keyword>
<evidence type="ECO:0000256" key="5">
    <source>
        <dbReference type="ARBA" id="ARBA00022989"/>
    </source>
</evidence>
<keyword evidence="5" id="KW-1133">Transmembrane helix</keyword>
<dbReference type="GeneID" id="61528289"/>
<dbReference type="InterPro" id="IPR006153">
    <property type="entry name" value="Cation/H_exchanger_TM"/>
</dbReference>
<evidence type="ECO:0000256" key="2">
    <source>
        <dbReference type="ARBA" id="ARBA00022448"/>
    </source>
</evidence>
<dbReference type="RefSeq" id="WP_064806976.1">
    <property type="nucleotide sequence ID" value="NZ_CP016023.1"/>
</dbReference>
<keyword evidence="6" id="KW-0915">Sodium</keyword>
<dbReference type="Gene3D" id="6.10.140.1330">
    <property type="match status" value="1"/>
</dbReference>
<evidence type="ECO:0000259" key="10">
    <source>
        <dbReference type="Pfam" id="PF00999"/>
    </source>
</evidence>
<evidence type="ECO:0000313" key="11">
    <source>
        <dbReference type="EMBL" id="ANJ74821.1"/>
    </source>
</evidence>
<dbReference type="GO" id="GO:0098719">
    <property type="term" value="P:sodium ion import across plasma membrane"/>
    <property type="evidence" value="ECO:0007669"/>
    <property type="project" value="TreeGrafter"/>
</dbReference>
<dbReference type="AlphaFoldDB" id="A0A192A3H1"/>
<organism evidence="11 12">
    <name type="scientific">Ralstonia insidiosa</name>
    <dbReference type="NCBI Taxonomy" id="190721"/>
    <lineage>
        <taxon>Bacteria</taxon>
        <taxon>Pseudomonadati</taxon>
        <taxon>Pseudomonadota</taxon>
        <taxon>Betaproteobacteria</taxon>
        <taxon>Burkholderiales</taxon>
        <taxon>Burkholderiaceae</taxon>
        <taxon>Ralstonia</taxon>
    </lineage>
</organism>
<keyword evidence="9" id="KW-0739">Sodium transport</keyword>
<dbReference type="GO" id="GO:0005886">
    <property type="term" value="C:plasma membrane"/>
    <property type="evidence" value="ECO:0007669"/>
    <property type="project" value="UniProtKB-SubCell"/>
</dbReference>
<dbReference type="GO" id="GO:0015385">
    <property type="term" value="F:sodium:proton antiporter activity"/>
    <property type="evidence" value="ECO:0007669"/>
    <property type="project" value="InterPro"/>
</dbReference>
<proteinExistence type="predicted"/>
<dbReference type="Pfam" id="PF00999">
    <property type="entry name" value="Na_H_Exchanger"/>
    <property type="match status" value="1"/>
</dbReference>
<keyword evidence="8" id="KW-0472">Membrane</keyword>
<dbReference type="OrthoDB" id="9809206at2"/>
<feature type="domain" description="Cation/H+ exchanger transmembrane" evidence="10">
    <location>
        <begin position="16"/>
        <end position="416"/>
    </location>
</feature>
<keyword evidence="3" id="KW-1003">Cell membrane</keyword>
<evidence type="ECO:0000256" key="7">
    <source>
        <dbReference type="ARBA" id="ARBA00023065"/>
    </source>
</evidence>
<keyword evidence="2" id="KW-0813">Transport</keyword>
<evidence type="ECO:0000256" key="4">
    <source>
        <dbReference type="ARBA" id="ARBA00022692"/>
    </source>
</evidence>
<dbReference type="PANTHER" id="PTHR10110:SF86">
    <property type="entry name" value="SODIUM_HYDROGEN EXCHANGER 7"/>
    <property type="match status" value="1"/>
</dbReference>
<gene>
    <name evidence="11" type="ORF">A9Y76_19850</name>
</gene>
<keyword evidence="4" id="KW-0812">Transmembrane</keyword>
<evidence type="ECO:0000256" key="6">
    <source>
        <dbReference type="ARBA" id="ARBA00023053"/>
    </source>
</evidence>
<evidence type="ECO:0000256" key="3">
    <source>
        <dbReference type="ARBA" id="ARBA00022475"/>
    </source>
</evidence>
<keyword evidence="12" id="KW-1185">Reference proteome</keyword>
<dbReference type="PANTHER" id="PTHR10110">
    <property type="entry name" value="SODIUM/HYDROGEN EXCHANGER"/>
    <property type="match status" value="1"/>
</dbReference>
<evidence type="ECO:0000256" key="8">
    <source>
        <dbReference type="ARBA" id="ARBA00023136"/>
    </source>
</evidence>
<accession>A0A192A3H1</accession>
<dbReference type="EMBL" id="CP016023">
    <property type="protein sequence ID" value="ANJ74821.1"/>
    <property type="molecule type" value="Genomic_DNA"/>
</dbReference>